<keyword evidence="5" id="KW-0289">Folate biosynthesis</keyword>
<dbReference type="OrthoDB" id="196044at2"/>
<dbReference type="Pfam" id="PF02152">
    <property type="entry name" value="FolB"/>
    <property type="match status" value="1"/>
</dbReference>
<dbReference type="InterPro" id="IPR006157">
    <property type="entry name" value="FolB_dom"/>
</dbReference>
<evidence type="ECO:0000313" key="9">
    <source>
        <dbReference type="EMBL" id="SKA97755.1"/>
    </source>
</evidence>
<evidence type="ECO:0000256" key="5">
    <source>
        <dbReference type="ARBA" id="ARBA00022909"/>
    </source>
</evidence>
<dbReference type="EC" id="4.1.2.25" evidence="4"/>
<dbReference type="PANTHER" id="PTHR42844">
    <property type="entry name" value="DIHYDRONEOPTERIN ALDOLASE 1-RELATED"/>
    <property type="match status" value="1"/>
</dbReference>
<dbReference type="InterPro" id="IPR006156">
    <property type="entry name" value="Dihydroneopterin_aldolase"/>
</dbReference>
<dbReference type="EMBL" id="FUYE01000008">
    <property type="protein sequence ID" value="SKA97755.1"/>
    <property type="molecule type" value="Genomic_DNA"/>
</dbReference>
<sequence>MNSPAPLDEIRLHGLDLPVQIGVPEEERAGWQTLQADVVMRIERRFEAMADDLTCTIDYSAVAIRLRNLAAERPRQLIETLAAEMSQCILSEFGAKGVTVTLRKRILPGCDCVAVHLTRP</sequence>
<dbReference type="AlphaFoldDB" id="A0A1T4Y900"/>
<dbReference type="NCBIfam" id="TIGR00526">
    <property type="entry name" value="folB_dom"/>
    <property type="match status" value="1"/>
</dbReference>
<comment type="pathway">
    <text evidence="2">Cofactor biosynthesis; tetrahydrofolate biosynthesis; 2-amino-4-hydroxy-6-hydroxymethyl-7,8-dihydropteridine diphosphate from 7,8-dihydroneopterin triphosphate: step 3/4.</text>
</comment>
<evidence type="ECO:0000256" key="6">
    <source>
        <dbReference type="ARBA" id="ARBA00023239"/>
    </source>
</evidence>
<dbReference type="STRING" id="48467.SAMN02745166_02609"/>
<evidence type="ECO:0000256" key="7">
    <source>
        <dbReference type="ARBA" id="ARBA00032903"/>
    </source>
</evidence>
<proteinExistence type="inferred from homology"/>
<dbReference type="GO" id="GO:0004150">
    <property type="term" value="F:dihydroneopterin aldolase activity"/>
    <property type="evidence" value="ECO:0007669"/>
    <property type="project" value="UniProtKB-EC"/>
</dbReference>
<evidence type="ECO:0000256" key="3">
    <source>
        <dbReference type="ARBA" id="ARBA00005708"/>
    </source>
</evidence>
<dbReference type="RefSeq" id="WP_078813810.1">
    <property type="nucleotide sequence ID" value="NZ_FUYE01000008.1"/>
</dbReference>
<accession>A0A1T4Y900</accession>
<dbReference type="GO" id="GO:0046656">
    <property type="term" value="P:folic acid biosynthetic process"/>
    <property type="evidence" value="ECO:0007669"/>
    <property type="project" value="UniProtKB-KW"/>
</dbReference>
<organism evidence="9 10">
    <name type="scientific">Prosthecobacter debontii</name>
    <dbReference type="NCBI Taxonomy" id="48467"/>
    <lineage>
        <taxon>Bacteria</taxon>
        <taxon>Pseudomonadati</taxon>
        <taxon>Verrucomicrobiota</taxon>
        <taxon>Verrucomicrobiia</taxon>
        <taxon>Verrucomicrobiales</taxon>
        <taxon>Verrucomicrobiaceae</taxon>
        <taxon>Prosthecobacter</taxon>
    </lineage>
</organism>
<dbReference type="Proteomes" id="UP000190774">
    <property type="component" value="Unassembled WGS sequence"/>
</dbReference>
<gene>
    <name evidence="9" type="ORF">SAMN02745166_02609</name>
</gene>
<evidence type="ECO:0000259" key="8">
    <source>
        <dbReference type="SMART" id="SM00905"/>
    </source>
</evidence>
<dbReference type="InterPro" id="IPR043133">
    <property type="entry name" value="GTP-CH-I_C/QueF"/>
</dbReference>
<evidence type="ECO:0000256" key="1">
    <source>
        <dbReference type="ARBA" id="ARBA00001353"/>
    </source>
</evidence>
<comment type="similarity">
    <text evidence="3">Belongs to the DHNA family.</text>
</comment>
<comment type="catalytic activity">
    <reaction evidence="1">
        <text>7,8-dihydroneopterin = 6-hydroxymethyl-7,8-dihydropterin + glycolaldehyde</text>
        <dbReference type="Rhea" id="RHEA:10540"/>
        <dbReference type="ChEBI" id="CHEBI:17001"/>
        <dbReference type="ChEBI" id="CHEBI:17071"/>
        <dbReference type="ChEBI" id="CHEBI:44841"/>
        <dbReference type="EC" id="4.1.2.25"/>
    </reaction>
</comment>
<dbReference type="SUPFAM" id="SSF55620">
    <property type="entry name" value="Tetrahydrobiopterin biosynthesis enzymes-like"/>
    <property type="match status" value="1"/>
</dbReference>
<evidence type="ECO:0000313" key="10">
    <source>
        <dbReference type="Proteomes" id="UP000190774"/>
    </source>
</evidence>
<dbReference type="SMART" id="SM00905">
    <property type="entry name" value="FolB"/>
    <property type="match status" value="1"/>
</dbReference>
<evidence type="ECO:0000256" key="4">
    <source>
        <dbReference type="ARBA" id="ARBA00013043"/>
    </source>
</evidence>
<dbReference type="Gene3D" id="3.30.1130.10">
    <property type="match status" value="1"/>
</dbReference>
<keyword evidence="10" id="KW-1185">Reference proteome</keyword>
<protein>
    <recommendedName>
        <fullName evidence="4">dihydroneopterin aldolase</fullName>
        <ecNumber evidence="4">4.1.2.25</ecNumber>
    </recommendedName>
    <alternativeName>
        <fullName evidence="7">7,8-dihydroneopterin aldolase</fullName>
    </alternativeName>
</protein>
<feature type="domain" description="Dihydroneopterin aldolase/epimerase" evidence="8">
    <location>
        <begin position="10"/>
        <end position="119"/>
    </location>
</feature>
<evidence type="ECO:0000256" key="2">
    <source>
        <dbReference type="ARBA" id="ARBA00005013"/>
    </source>
</evidence>
<reference evidence="10" key="1">
    <citation type="submission" date="2017-02" db="EMBL/GenBank/DDBJ databases">
        <authorList>
            <person name="Varghese N."/>
            <person name="Submissions S."/>
        </authorList>
    </citation>
    <scope>NUCLEOTIDE SEQUENCE [LARGE SCALE GENOMIC DNA]</scope>
    <source>
        <strain evidence="10">ATCC 700200</strain>
    </source>
</reference>
<name>A0A1T4Y900_9BACT</name>
<keyword evidence="6" id="KW-0456">Lyase</keyword>
<dbReference type="PANTHER" id="PTHR42844:SF1">
    <property type="entry name" value="DIHYDRONEOPTERIN ALDOLASE 1-RELATED"/>
    <property type="match status" value="1"/>
</dbReference>
<dbReference type="GO" id="GO:0005737">
    <property type="term" value="C:cytoplasm"/>
    <property type="evidence" value="ECO:0007669"/>
    <property type="project" value="TreeGrafter"/>
</dbReference>